<evidence type="ECO:0000313" key="3">
    <source>
        <dbReference type="Proteomes" id="UP000238322"/>
    </source>
</evidence>
<dbReference type="RefSeq" id="WP_105330715.1">
    <property type="nucleotide sequence ID" value="NZ_PUHY01000010.1"/>
</dbReference>
<proteinExistence type="predicted"/>
<dbReference type="Proteomes" id="UP000238322">
    <property type="component" value="Unassembled WGS sequence"/>
</dbReference>
<evidence type="ECO:0000256" key="1">
    <source>
        <dbReference type="SAM" id="MobiDB-lite"/>
    </source>
</evidence>
<comment type="caution">
    <text evidence="2">The sequence shown here is derived from an EMBL/GenBank/DDBJ whole genome shotgun (WGS) entry which is preliminary data.</text>
</comment>
<gene>
    <name evidence="2" type="ORF">C5Y83_16030</name>
</gene>
<feature type="region of interest" description="Disordered" evidence="1">
    <location>
        <begin position="53"/>
        <end position="73"/>
    </location>
</feature>
<dbReference type="AlphaFoldDB" id="A0A2S8FS35"/>
<organism evidence="2 3">
    <name type="scientific">Blastopirellula marina</name>
    <dbReference type="NCBI Taxonomy" id="124"/>
    <lineage>
        <taxon>Bacteria</taxon>
        <taxon>Pseudomonadati</taxon>
        <taxon>Planctomycetota</taxon>
        <taxon>Planctomycetia</taxon>
        <taxon>Pirellulales</taxon>
        <taxon>Pirellulaceae</taxon>
        <taxon>Blastopirellula</taxon>
    </lineage>
</organism>
<feature type="compositionally biased region" description="Basic and acidic residues" evidence="1">
    <location>
        <begin position="57"/>
        <end position="67"/>
    </location>
</feature>
<protein>
    <submittedName>
        <fullName evidence="2">Uncharacterized protein</fullName>
    </submittedName>
</protein>
<reference evidence="2 3" key="1">
    <citation type="submission" date="2018-02" db="EMBL/GenBank/DDBJ databases">
        <title>Comparative genomes isolates from brazilian mangrove.</title>
        <authorList>
            <person name="Araujo J.E."/>
            <person name="Taketani R.G."/>
            <person name="Silva M.C.P."/>
            <person name="Loureco M.V."/>
            <person name="Andreote F.D."/>
        </authorList>
    </citation>
    <scope>NUCLEOTIDE SEQUENCE [LARGE SCALE GENOMIC DNA]</scope>
    <source>
        <strain evidence="2 3">Hex-1 MGV</strain>
    </source>
</reference>
<evidence type="ECO:0000313" key="2">
    <source>
        <dbReference type="EMBL" id="PQO34985.1"/>
    </source>
</evidence>
<dbReference type="OrthoDB" id="215601at2"/>
<accession>A0A2S8FS35</accession>
<sequence length="73" mass="7927">MSDSWGLCKGCKWWQIEPDASVTDQTAGFCIDEKLQPFQLRITGNGGCNRFAAGKPARAEGSSEKPPEAAPQR</sequence>
<name>A0A2S8FS35_9BACT</name>
<dbReference type="EMBL" id="PUHY01000010">
    <property type="protein sequence ID" value="PQO34985.1"/>
    <property type="molecule type" value="Genomic_DNA"/>
</dbReference>